<dbReference type="InterPro" id="IPR035969">
    <property type="entry name" value="Rab-GAP_TBC_sf"/>
</dbReference>
<dbReference type="SMART" id="SM00164">
    <property type="entry name" value="TBC"/>
    <property type="match status" value="1"/>
</dbReference>
<name>A0A0D3J073_EMIH1</name>
<dbReference type="RefSeq" id="XP_005769337.1">
    <property type="nucleotide sequence ID" value="XM_005769280.1"/>
</dbReference>
<dbReference type="Pfam" id="PF00566">
    <property type="entry name" value="RabGAP-TBC"/>
    <property type="match status" value="1"/>
</dbReference>
<dbReference type="PROSITE" id="PS50086">
    <property type="entry name" value="TBC_RABGAP"/>
    <property type="match status" value="1"/>
</dbReference>
<evidence type="ECO:0000259" key="2">
    <source>
        <dbReference type="PROSITE" id="PS50086"/>
    </source>
</evidence>
<feature type="region of interest" description="Disordered" evidence="1">
    <location>
        <begin position="351"/>
        <end position="380"/>
    </location>
</feature>
<dbReference type="GO" id="GO:0005096">
    <property type="term" value="F:GTPase activator activity"/>
    <property type="evidence" value="ECO:0007669"/>
    <property type="project" value="TreeGrafter"/>
</dbReference>
<sequence>MYASSAIAARWLSVSDPGGAAEGDLDGGREWTPEALDDEWAELLAALPNVDEDRIHAALLGGVPDAKRPRVWLEFSGAAQAMAARPTLYADLLEQVAASSASGRAETAVHSQIENDLRRTQVDRSARGASSRGERAGGSRSGGEGTGGEGTGGESDESEALGALRRVLRAFAAFSPSVSYVQGMNFIASGLLSQLDEAEAAFWMLTLVVAERRVGHFSPTMRGNAVDCHVLGALSRADCPHLAERLEALDVTVPLLATRWFLCLWVSVLPHASLLRVWDALFTLGPSATMQVALACMRVIRVPLLAASDVGQALGGAKESLRATDGGALLRTALLDVPRLSAADLAAWRTRGQQKASEEASSLEALRRSRARGSSQDAAR</sequence>
<dbReference type="KEGG" id="ehx:EMIHUDRAFT_631940"/>
<dbReference type="PANTHER" id="PTHR47219">
    <property type="entry name" value="RAB GTPASE-ACTIVATING PROTEIN 1-LIKE"/>
    <property type="match status" value="1"/>
</dbReference>
<dbReference type="PANTHER" id="PTHR47219:SF20">
    <property type="entry name" value="TBC1 DOMAIN FAMILY MEMBER 2B"/>
    <property type="match status" value="1"/>
</dbReference>
<feature type="region of interest" description="Disordered" evidence="1">
    <location>
        <begin position="101"/>
        <end position="158"/>
    </location>
</feature>
<dbReference type="HOGENOM" id="CLU_728494_0_0_1"/>
<dbReference type="GeneID" id="17262951"/>
<dbReference type="PaxDb" id="2903-EOD16908"/>
<protein>
    <recommendedName>
        <fullName evidence="2">Rab-GAP TBC domain-containing protein</fullName>
    </recommendedName>
</protein>
<dbReference type="Proteomes" id="UP000013827">
    <property type="component" value="Unassembled WGS sequence"/>
</dbReference>
<evidence type="ECO:0000313" key="4">
    <source>
        <dbReference type="Proteomes" id="UP000013827"/>
    </source>
</evidence>
<feature type="compositionally biased region" description="Basic and acidic residues" evidence="1">
    <location>
        <begin position="113"/>
        <end position="137"/>
    </location>
</feature>
<dbReference type="Gene3D" id="1.10.8.270">
    <property type="entry name" value="putative rabgap domain of human tbc1 domain family member 14 like domains"/>
    <property type="match status" value="1"/>
</dbReference>
<reference evidence="4" key="1">
    <citation type="journal article" date="2013" name="Nature">
        <title>Pan genome of the phytoplankton Emiliania underpins its global distribution.</title>
        <authorList>
            <person name="Read B.A."/>
            <person name="Kegel J."/>
            <person name="Klute M.J."/>
            <person name="Kuo A."/>
            <person name="Lefebvre S.C."/>
            <person name="Maumus F."/>
            <person name="Mayer C."/>
            <person name="Miller J."/>
            <person name="Monier A."/>
            <person name="Salamov A."/>
            <person name="Young J."/>
            <person name="Aguilar M."/>
            <person name="Claverie J.M."/>
            <person name="Frickenhaus S."/>
            <person name="Gonzalez K."/>
            <person name="Herman E.K."/>
            <person name="Lin Y.C."/>
            <person name="Napier J."/>
            <person name="Ogata H."/>
            <person name="Sarno A.F."/>
            <person name="Shmutz J."/>
            <person name="Schroeder D."/>
            <person name="de Vargas C."/>
            <person name="Verret F."/>
            <person name="von Dassow P."/>
            <person name="Valentin K."/>
            <person name="Van de Peer Y."/>
            <person name="Wheeler G."/>
            <person name="Dacks J.B."/>
            <person name="Delwiche C.F."/>
            <person name="Dyhrman S.T."/>
            <person name="Glockner G."/>
            <person name="John U."/>
            <person name="Richards T."/>
            <person name="Worden A.Z."/>
            <person name="Zhang X."/>
            <person name="Grigoriev I.V."/>
            <person name="Allen A.E."/>
            <person name="Bidle K."/>
            <person name="Borodovsky M."/>
            <person name="Bowler C."/>
            <person name="Brownlee C."/>
            <person name="Cock J.M."/>
            <person name="Elias M."/>
            <person name="Gladyshev V.N."/>
            <person name="Groth M."/>
            <person name="Guda C."/>
            <person name="Hadaegh A."/>
            <person name="Iglesias-Rodriguez M.D."/>
            <person name="Jenkins J."/>
            <person name="Jones B.M."/>
            <person name="Lawson T."/>
            <person name="Leese F."/>
            <person name="Lindquist E."/>
            <person name="Lobanov A."/>
            <person name="Lomsadze A."/>
            <person name="Malik S.B."/>
            <person name="Marsh M.E."/>
            <person name="Mackinder L."/>
            <person name="Mock T."/>
            <person name="Mueller-Roeber B."/>
            <person name="Pagarete A."/>
            <person name="Parker M."/>
            <person name="Probert I."/>
            <person name="Quesneville H."/>
            <person name="Raines C."/>
            <person name="Rensing S.A."/>
            <person name="Riano-Pachon D.M."/>
            <person name="Richier S."/>
            <person name="Rokitta S."/>
            <person name="Shiraiwa Y."/>
            <person name="Soanes D.M."/>
            <person name="van der Giezen M."/>
            <person name="Wahlund T.M."/>
            <person name="Williams B."/>
            <person name="Wilson W."/>
            <person name="Wolfe G."/>
            <person name="Wurch L.L."/>
        </authorList>
    </citation>
    <scope>NUCLEOTIDE SEQUENCE</scope>
</reference>
<dbReference type="STRING" id="2903.R1C2Y0"/>
<dbReference type="InterPro" id="IPR000195">
    <property type="entry name" value="Rab-GAP-TBC_dom"/>
</dbReference>
<feature type="domain" description="Rab-GAP TBC" evidence="2">
    <location>
        <begin position="62"/>
        <end position="285"/>
    </location>
</feature>
<accession>A0A0D3J073</accession>
<dbReference type="GO" id="GO:0031267">
    <property type="term" value="F:small GTPase binding"/>
    <property type="evidence" value="ECO:0007669"/>
    <property type="project" value="TreeGrafter"/>
</dbReference>
<dbReference type="InterPro" id="IPR050302">
    <property type="entry name" value="Rab_GAP_TBC_domain"/>
</dbReference>
<proteinExistence type="predicted"/>
<keyword evidence="4" id="KW-1185">Reference proteome</keyword>
<reference evidence="3" key="2">
    <citation type="submission" date="2024-10" db="UniProtKB">
        <authorList>
            <consortium name="EnsemblProtists"/>
        </authorList>
    </citation>
    <scope>IDENTIFICATION</scope>
</reference>
<feature type="compositionally biased region" description="Gly residues" evidence="1">
    <location>
        <begin position="139"/>
        <end position="153"/>
    </location>
</feature>
<dbReference type="eggNOG" id="KOG2058">
    <property type="taxonomic scope" value="Eukaryota"/>
</dbReference>
<dbReference type="EnsemblProtists" id="EOD16908">
    <property type="protein sequence ID" value="EOD16908"/>
    <property type="gene ID" value="EMIHUDRAFT_631940"/>
</dbReference>
<dbReference type="AlphaFoldDB" id="A0A0D3J073"/>
<organism evidence="3 4">
    <name type="scientific">Emiliania huxleyi (strain CCMP1516)</name>
    <dbReference type="NCBI Taxonomy" id="280463"/>
    <lineage>
        <taxon>Eukaryota</taxon>
        <taxon>Haptista</taxon>
        <taxon>Haptophyta</taxon>
        <taxon>Prymnesiophyceae</taxon>
        <taxon>Isochrysidales</taxon>
        <taxon>Noelaerhabdaceae</taxon>
        <taxon>Emiliania</taxon>
    </lineage>
</organism>
<dbReference type="Gene3D" id="1.10.472.80">
    <property type="entry name" value="Ypt/Rab-GAP domain of gyp1p, domain 3"/>
    <property type="match status" value="1"/>
</dbReference>
<evidence type="ECO:0000313" key="3">
    <source>
        <dbReference type="EnsemblProtists" id="EOD16908"/>
    </source>
</evidence>
<dbReference type="SUPFAM" id="SSF47923">
    <property type="entry name" value="Ypt/Rab-GAP domain of gyp1p"/>
    <property type="match status" value="2"/>
</dbReference>
<evidence type="ECO:0000256" key="1">
    <source>
        <dbReference type="SAM" id="MobiDB-lite"/>
    </source>
</evidence>